<evidence type="ECO:0000256" key="2">
    <source>
        <dbReference type="ARBA" id="ARBA00008193"/>
    </source>
</evidence>
<keyword evidence="3" id="KW-1003">Cell membrane</keyword>
<evidence type="ECO:0000313" key="9">
    <source>
        <dbReference type="EMBL" id="PSR27909.1"/>
    </source>
</evidence>
<keyword evidence="4 7" id="KW-0812">Transmembrane</keyword>
<evidence type="ECO:0000259" key="8">
    <source>
        <dbReference type="Pfam" id="PF03458"/>
    </source>
</evidence>
<feature type="domain" description="Glycine transporter" evidence="8">
    <location>
        <begin position="88"/>
        <end position="159"/>
    </location>
</feature>
<evidence type="ECO:0000256" key="3">
    <source>
        <dbReference type="ARBA" id="ARBA00022475"/>
    </source>
</evidence>
<dbReference type="AlphaFoldDB" id="A0A2T2X087"/>
<comment type="subcellular location">
    <subcellularLocation>
        <location evidence="1">Cell membrane</location>
        <topology evidence="1">Multi-pass membrane protein</topology>
    </subcellularLocation>
</comment>
<keyword evidence="6 7" id="KW-0472">Membrane</keyword>
<reference evidence="9 10" key="1">
    <citation type="journal article" date="2014" name="BMC Genomics">
        <title>Comparison of environmental and isolate Sulfobacillus genomes reveals diverse carbon, sulfur, nitrogen, and hydrogen metabolisms.</title>
        <authorList>
            <person name="Justice N.B."/>
            <person name="Norman A."/>
            <person name="Brown C.T."/>
            <person name="Singh A."/>
            <person name="Thomas B.C."/>
            <person name="Banfield J.F."/>
        </authorList>
    </citation>
    <scope>NUCLEOTIDE SEQUENCE [LARGE SCALE GENOMIC DNA]</scope>
    <source>
        <strain evidence="9">AMDSBA1</strain>
    </source>
</reference>
<sequence>MLNIIGSVAFALSGALVAIEEEYDIFGILVLGLITAFAGGMIRNLIVGLPVAAVWHQTWSFASALIAMFVAIVFPVGVVKYGIKPMLLFDAMGLATFAVEGALYAERIHGSAGTILVAAAMTGVGGGVIRDVLAQRKPTVLRADTYAVWALLAGAVVSLGWVNPYTPWRIYALIGVIFVLRILSLVFNWRLPRAGKAT</sequence>
<evidence type="ECO:0000256" key="5">
    <source>
        <dbReference type="ARBA" id="ARBA00022989"/>
    </source>
</evidence>
<feature type="transmembrane region" description="Helical" evidence="7">
    <location>
        <begin position="58"/>
        <end position="79"/>
    </location>
</feature>
<gene>
    <name evidence="9" type="ORF">C7B43_10985</name>
</gene>
<name>A0A2T2X087_9FIRM</name>
<keyword evidence="5 7" id="KW-1133">Transmembrane helix</keyword>
<proteinExistence type="inferred from homology"/>
<feature type="transmembrane region" description="Helical" evidence="7">
    <location>
        <begin position="111"/>
        <end position="133"/>
    </location>
</feature>
<dbReference type="PANTHER" id="PTHR30506">
    <property type="entry name" value="INNER MEMBRANE PROTEIN"/>
    <property type="match status" value="1"/>
</dbReference>
<feature type="transmembrane region" description="Helical" evidence="7">
    <location>
        <begin position="168"/>
        <end position="189"/>
    </location>
</feature>
<evidence type="ECO:0000256" key="6">
    <source>
        <dbReference type="ARBA" id="ARBA00023136"/>
    </source>
</evidence>
<dbReference type="PANTHER" id="PTHR30506:SF3">
    <property type="entry name" value="UPF0126 INNER MEMBRANE PROTEIN YADS-RELATED"/>
    <property type="match status" value="1"/>
</dbReference>
<dbReference type="Pfam" id="PF03458">
    <property type="entry name" value="Gly_transporter"/>
    <property type="match status" value="2"/>
</dbReference>
<evidence type="ECO:0000256" key="1">
    <source>
        <dbReference type="ARBA" id="ARBA00004651"/>
    </source>
</evidence>
<protein>
    <recommendedName>
        <fullName evidence="8">Glycine transporter domain-containing protein</fullName>
    </recommendedName>
</protein>
<dbReference type="InterPro" id="IPR005115">
    <property type="entry name" value="Gly_transporter"/>
</dbReference>
<comment type="caution">
    <text evidence="9">The sequence shown here is derived from an EMBL/GenBank/DDBJ whole genome shotgun (WGS) entry which is preliminary data.</text>
</comment>
<feature type="transmembrane region" description="Helical" evidence="7">
    <location>
        <begin position="145"/>
        <end position="162"/>
    </location>
</feature>
<dbReference type="GO" id="GO:0005886">
    <property type="term" value="C:plasma membrane"/>
    <property type="evidence" value="ECO:0007669"/>
    <property type="project" value="UniProtKB-SubCell"/>
</dbReference>
<dbReference type="EMBL" id="PXYT01000023">
    <property type="protein sequence ID" value="PSR27909.1"/>
    <property type="molecule type" value="Genomic_DNA"/>
</dbReference>
<organism evidence="9 10">
    <name type="scientific">Sulfobacillus benefaciens</name>
    <dbReference type="NCBI Taxonomy" id="453960"/>
    <lineage>
        <taxon>Bacteria</taxon>
        <taxon>Bacillati</taxon>
        <taxon>Bacillota</taxon>
        <taxon>Clostridia</taxon>
        <taxon>Eubacteriales</taxon>
        <taxon>Clostridiales Family XVII. Incertae Sedis</taxon>
        <taxon>Sulfobacillus</taxon>
    </lineage>
</organism>
<comment type="similarity">
    <text evidence="2">Belongs to the UPF0126 family.</text>
</comment>
<accession>A0A2T2X087</accession>
<dbReference type="Proteomes" id="UP000242699">
    <property type="component" value="Unassembled WGS sequence"/>
</dbReference>
<evidence type="ECO:0000313" key="10">
    <source>
        <dbReference type="Proteomes" id="UP000242699"/>
    </source>
</evidence>
<evidence type="ECO:0000256" key="4">
    <source>
        <dbReference type="ARBA" id="ARBA00022692"/>
    </source>
</evidence>
<feature type="transmembrane region" description="Helical" evidence="7">
    <location>
        <begin position="25"/>
        <end position="46"/>
    </location>
</feature>
<feature type="domain" description="Glycine transporter" evidence="8">
    <location>
        <begin position="2"/>
        <end position="73"/>
    </location>
</feature>
<evidence type="ECO:0000256" key="7">
    <source>
        <dbReference type="SAM" id="Phobius"/>
    </source>
</evidence>